<dbReference type="Gramene" id="PNW84229">
    <property type="protein sequence ID" value="PNW84229"/>
    <property type="gene ID" value="CHLRE_04g226114v5"/>
</dbReference>
<dbReference type="RefSeq" id="XP_042925352.1">
    <property type="nucleotide sequence ID" value="XM_043062000.1"/>
</dbReference>
<dbReference type="Proteomes" id="UP000006906">
    <property type="component" value="Chromosome 4"/>
</dbReference>
<keyword evidence="2" id="KW-1185">Reference proteome</keyword>
<dbReference type="InParanoid" id="A0A2K3DUM5"/>
<dbReference type="AlphaFoldDB" id="A0A2K3DUM5"/>
<dbReference type="PaxDb" id="3055-EDP04169"/>
<evidence type="ECO:0000313" key="2">
    <source>
        <dbReference type="Proteomes" id="UP000006906"/>
    </source>
</evidence>
<protein>
    <submittedName>
        <fullName evidence="1">Uncharacterized protein</fullName>
    </submittedName>
</protein>
<gene>
    <name evidence="1" type="ORF">CHLRE_04g226114v5</name>
</gene>
<sequence>MGEGGEWMGDTHKGAEAGATPVTATVGFGGIDRTGPRWLALRSLAASLQGFVAATGAGQVYSASVLQRLHAVQVLDSQGPVG</sequence>
<proteinExistence type="predicted"/>
<evidence type="ECO:0000313" key="1">
    <source>
        <dbReference type="EMBL" id="PNW84229.1"/>
    </source>
</evidence>
<organism evidence="1 2">
    <name type="scientific">Chlamydomonas reinhardtii</name>
    <name type="common">Chlamydomonas smithii</name>
    <dbReference type="NCBI Taxonomy" id="3055"/>
    <lineage>
        <taxon>Eukaryota</taxon>
        <taxon>Viridiplantae</taxon>
        <taxon>Chlorophyta</taxon>
        <taxon>core chlorophytes</taxon>
        <taxon>Chlorophyceae</taxon>
        <taxon>CS clade</taxon>
        <taxon>Chlamydomonadales</taxon>
        <taxon>Chlamydomonadaceae</taxon>
        <taxon>Chlamydomonas</taxon>
    </lineage>
</organism>
<dbReference type="EMBL" id="CM008965">
    <property type="protein sequence ID" value="PNW84229.1"/>
    <property type="molecule type" value="Genomic_DNA"/>
</dbReference>
<name>A0A2K3DUM5_CHLRE</name>
<dbReference type="KEGG" id="cre:CHLRE_04g226114v5"/>
<accession>A0A2K3DUM5</accession>
<reference evidence="1 2" key="1">
    <citation type="journal article" date="2007" name="Science">
        <title>The Chlamydomonas genome reveals the evolution of key animal and plant functions.</title>
        <authorList>
            <person name="Merchant S.S."/>
            <person name="Prochnik S.E."/>
            <person name="Vallon O."/>
            <person name="Harris E.H."/>
            <person name="Karpowicz S.J."/>
            <person name="Witman G.B."/>
            <person name="Terry A."/>
            <person name="Salamov A."/>
            <person name="Fritz-Laylin L.K."/>
            <person name="Marechal-Drouard L."/>
            <person name="Marshall W.F."/>
            <person name="Qu L.H."/>
            <person name="Nelson D.R."/>
            <person name="Sanderfoot A.A."/>
            <person name="Spalding M.H."/>
            <person name="Kapitonov V.V."/>
            <person name="Ren Q."/>
            <person name="Ferris P."/>
            <person name="Lindquist E."/>
            <person name="Shapiro H."/>
            <person name="Lucas S.M."/>
            <person name="Grimwood J."/>
            <person name="Schmutz J."/>
            <person name="Cardol P."/>
            <person name="Cerutti H."/>
            <person name="Chanfreau G."/>
            <person name="Chen C.L."/>
            <person name="Cognat V."/>
            <person name="Croft M.T."/>
            <person name="Dent R."/>
            <person name="Dutcher S."/>
            <person name="Fernandez E."/>
            <person name="Fukuzawa H."/>
            <person name="Gonzalez-Ballester D."/>
            <person name="Gonzalez-Halphen D."/>
            <person name="Hallmann A."/>
            <person name="Hanikenne M."/>
            <person name="Hippler M."/>
            <person name="Inwood W."/>
            <person name="Jabbari K."/>
            <person name="Kalanon M."/>
            <person name="Kuras R."/>
            <person name="Lefebvre P.A."/>
            <person name="Lemaire S.D."/>
            <person name="Lobanov A.V."/>
            <person name="Lohr M."/>
            <person name="Manuell A."/>
            <person name="Meier I."/>
            <person name="Mets L."/>
            <person name="Mittag M."/>
            <person name="Mittelmeier T."/>
            <person name="Moroney J.V."/>
            <person name="Moseley J."/>
            <person name="Napoli C."/>
            <person name="Nedelcu A.M."/>
            <person name="Niyogi K."/>
            <person name="Novoselov S.V."/>
            <person name="Paulsen I.T."/>
            <person name="Pazour G."/>
            <person name="Purton S."/>
            <person name="Ral J.P."/>
            <person name="Riano-Pachon D.M."/>
            <person name="Riekhof W."/>
            <person name="Rymarquis L."/>
            <person name="Schroda M."/>
            <person name="Stern D."/>
            <person name="Umen J."/>
            <person name="Willows R."/>
            <person name="Wilson N."/>
            <person name="Zimmer S.L."/>
            <person name="Allmer J."/>
            <person name="Balk J."/>
            <person name="Bisova K."/>
            <person name="Chen C.J."/>
            <person name="Elias M."/>
            <person name="Gendler K."/>
            <person name="Hauser C."/>
            <person name="Lamb M.R."/>
            <person name="Ledford H."/>
            <person name="Long J.C."/>
            <person name="Minagawa J."/>
            <person name="Page M.D."/>
            <person name="Pan J."/>
            <person name="Pootakham W."/>
            <person name="Roje S."/>
            <person name="Rose A."/>
            <person name="Stahlberg E."/>
            <person name="Terauchi A.M."/>
            <person name="Yang P."/>
            <person name="Ball S."/>
            <person name="Bowler C."/>
            <person name="Dieckmann C.L."/>
            <person name="Gladyshev V.N."/>
            <person name="Green P."/>
            <person name="Jorgensen R."/>
            <person name="Mayfield S."/>
            <person name="Mueller-Roeber B."/>
            <person name="Rajamani S."/>
            <person name="Sayre R.T."/>
            <person name="Brokstein P."/>
            <person name="Dubchak I."/>
            <person name="Goodstein D."/>
            <person name="Hornick L."/>
            <person name="Huang Y.W."/>
            <person name="Jhaveri J."/>
            <person name="Luo Y."/>
            <person name="Martinez D."/>
            <person name="Ngau W.C."/>
            <person name="Otillar B."/>
            <person name="Poliakov A."/>
            <person name="Porter A."/>
            <person name="Szajkowski L."/>
            <person name="Werner G."/>
            <person name="Zhou K."/>
            <person name="Grigoriev I.V."/>
            <person name="Rokhsar D.S."/>
            <person name="Grossman A.R."/>
        </authorList>
    </citation>
    <scope>NUCLEOTIDE SEQUENCE [LARGE SCALE GENOMIC DNA]</scope>
    <source>
        <strain evidence="2">CC-503</strain>
    </source>
</reference>
<dbReference type="GeneID" id="5717804"/>